<dbReference type="AlphaFoldDB" id="A0A1F8FNV6"/>
<protein>
    <recommendedName>
        <fullName evidence="7">Thioredoxin domain-containing protein</fullName>
    </recommendedName>
</protein>
<evidence type="ECO:0000256" key="6">
    <source>
        <dbReference type="SAM" id="Phobius"/>
    </source>
</evidence>
<dbReference type="PROSITE" id="PS51352">
    <property type="entry name" value="THIOREDOXIN_2"/>
    <property type="match status" value="1"/>
</dbReference>
<keyword evidence="6" id="KW-1133">Transmembrane helix</keyword>
<evidence type="ECO:0000313" key="8">
    <source>
        <dbReference type="EMBL" id="OGN14410.1"/>
    </source>
</evidence>
<dbReference type="CDD" id="cd02972">
    <property type="entry name" value="DsbA_family"/>
    <property type="match status" value="1"/>
</dbReference>
<proteinExistence type="inferred from homology"/>
<dbReference type="PANTHER" id="PTHR13887:SF14">
    <property type="entry name" value="DISULFIDE BOND FORMATION PROTEIN D"/>
    <property type="match status" value="1"/>
</dbReference>
<dbReference type="Pfam" id="PF13462">
    <property type="entry name" value="Thioredoxin_4"/>
    <property type="match status" value="1"/>
</dbReference>
<dbReference type="SUPFAM" id="SSF52833">
    <property type="entry name" value="Thioredoxin-like"/>
    <property type="match status" value="1"/>
</dbReference>
<dbReference type="InterPro" id="IPR012336">
    <property type="entry name" value="Thioredoxin-like_fold"/>
</dbReference>
<comment type="similarity">
    <text evidence="1">Belongs to the thioredoxin family. DsbA subfamily.</text>
</comment>
<dbReference type="Gene3D" id="3.40.30.10">
    <property type="entry name" value="Glutaredoxin"/>
    <property type="match status" value="1"/>
</dbReference>
<name>A0A1F8FNV6_9BACT</name>
<dbReference type="EMBL" id="MGJV01000026">
    <property type="protein sequence ID" value="OGN14410.1"/>
    <property type="molecule type" value="Genomic_DNA"/>
</dbReference>
<keyword evidence="6" id="KW-0812">Transmembrane</keyword>
<dbReference type="GO" id="GO:0016491">
    <property type="term" value="F:oxidoreductase activity"/>
    <property type="evidence" value="ECO:0007669"/>
    <property type="project" value="UniProtKB-KW"/>
</dbReference>
<keyword evidence="4" id="KW-1015">Disulfide bond</keyword>
<keyword evidence="3" id="KW-0560">Oxidoreductase</keyword>
<evidence type="ECO:0000256" key="4">
    <source>
        <dbReference type="ARBA" id="ARBA00023157"/>
    </source>
</evidence>
<feature type="domain" description="Thioredoxin" evidence="7">
    <location>
        <begin position="40"/>
        <end position="234"/>
    </location>
</feature>
<comment type="caution">
    <text evidence="8">The sequence shown here is derived from an EMBL/GenBank/DDBJ whole genome shotgun (WGS) entry which is preliminary data.</text>
</comment>
<organism evidence="8 9">
    <name type="scientific">Candidatus Yanofskybacteria bacterium RIFCSPHIGHO2_02_FULL_43_22</name>
    <dbReference type="NCBI Taxonomy" id="1802681"/>
    <lineage>
        <taxon>Bacteria</taxon>
        <taxon>Candidatus Yanofskyibacteriota</taxon>
    </lineage>
</organism>
<reference evidence="8 9" key="1">
    <citation type="journal article" date="2016" name="Nat. Commun.">
        <title>Thousands of microbial genomes shed light on interconnected biogeochemical processes in an aquifer system.</title>
        <authorList>
            <person name="Anantharaman K."/>
            <person name="Brown C.T."/>
            <person name="Hug L.A."/>
            <person name="Sharon I."/>
            <person name="Castelle C.J."/>
            <person name="Probst A.J."/>
            <person name="Thomas B.C."/>
            <person name="Singh A."/>
            <person name="Wilkins M.J."/>
            <person name="Karaoz U."/>
            <person name="Brodie E.L."/>
            <person name="Williams K.H."/>
            <person name="Hubbard S.S."/>
            <person name="Banfield J.F."/>
        </authorList>
    </citation>
    <scope>NUCLEOTIDE SEQUENCE [LARGE SCALE GENOMIC DNA]</scope>
</reference>
<evidence type="ECO:0000259" key="7">
    <source>
        <dbReference type="PROSITE" id="PS51352"/>
    </source>
</evidence>
<dbReference type="InterPro" id="IPR013766">
    <property type="entry name" value="Thioredoxin_domain"/>
</dbReference>
<feature type="transmembrane region" description="Helical" evidence="6">
    <location>
        <begin position="13"/>
        <end position="32"/>
    </location>
</feature>
<evidence type="ECO:0000256" key="3">
    <source>
        <dbReference type="ARBA" id="ARBA00023002"/>
    </source>
</evidence>
<evidence type="ECO:0000313" key="9">
    <source>
        <dbReference type="Proteomes" id="UP000176581"/>
    </source>
</evidence>
<evidence type="ECO:0000256" key="5">
    <source>
        <dbReference type="ARBA" id="ARBA00023284"/>
    </source>
</evidence>
<gene>
    <name evidence="8" type="ORF">A3J47_03150</name>
</gene>
<dbReference type="PANTHER" id="PTHR13887">
    <property type="entry name" value="GLUTATHIONE S-TRANSFERASE KAPPA"/>
    <property type="match status" value="1"/>
</dbReference>
<keyword evidence="6" id="KW-0472">Membrane</keyword>
<evidence type="ECO:0000256" key="2">
    <source>
        <dbReference type="ARBA" id="ARBA00022729"/>
    </source>
</evidence>
<dbReference type="Proteomes" id="UP000176581">
    <property type="component" value="Unassembled WGS sequence"/>
</dbReference>
<dbReference type="InterPro" id="IPR036249">
    <property type="entry name" value="Thioredoxin-like_sf"/>
</dbReference>
<keyword evidence="2" id="KW-0732">Signal</keyword>
<evidence type="ECO:0000256" key="1">
    <source>
        <dbReference type="ARBA" id="ARBA00005791"/>
    </source>
</evidence>
<accession>A0A1F8FNV6</accession>
<keyword evidence="5" id="KW-0676">Redox-active center</keyword>
<sequence length="236" mass="25759">MEETNKNFDWSKLIMPGAIVLAGVMISSAVIFSNGGFGGLKAGGPASVGNVPGGQKEVSENDDAFLGDENAPVVVIEFSDFQCPFCRSFWRDTLPLIKSEYIDTGKVKFVYRDFPLDFHPGAMPAAQASECAEEQDKFWEMHDKIFIEQDKQGTGTIQFGVNELKKWASETGLKIGDFNSCLDSQKYAEEVKKDAADGRLAGASGTPSFFINGRLLVGAQPFSAFKSIIDEELSKK</sequence>